<feature type="domain" description="Phosphotyrosine protein phosphatase I" evidence="2">
    <location>
        <begin position="2"/>
        <end position="132"/>
    </location>
</feature>
<evidence type="ECO:0000313" key="4">
    <source>
        <dbReference type="Proteomes" id="UP001273136"/>
    </source>
</evidence>
<accession>A0AAE4MDJ2</accession>
<gene>
    <name evidence="3" type="primary">arsC_2</name>
    <name evidence="3" type="ORF">McpAg1_09530</name>
</gene>
<keyword evidence="4" id="KW-1185">Reference proteome</keyword>
<dbReference type="RefSeq" id="WP_338094147.1">
    <property type="nucleotide sequence ID" value="NZ_JAWDKA010000004.1"/>
</dbReference>
<dbReference type="Gene3D" id="3.40.50.2300">
    <property type="match status" value="1"/>
</dbReference>
<proteinExistence type="predicted"/>
<dbReference type="SUPFAM" id="SSF52788">
    <property type="entry name" value="Phosphotyrosine protein phosphatases I"/>
    <property type="match status" value="1"/>
</dbReference>
<dbReference type="GO" id="GO:0046685">
    <property type="term" value="P:response to arsenic-containing substance"/>
    <property type="evidence" value="ECO:0007669"/>
    <property type="project" value="UniProtKB-KW"/>
</dbReference>
<dbReference type="Pfam" id="PF01451">
    <property type="entry name" value="LMWPc"/>
    <property type="match status" value="1"/>
</dbReference>
<evidence type="ECO:0000259" key="2">
    <source>
        <dbReference type="SMART" id="SM00226"/>
    </source>
</evidence>
<keyword evidence="1" id="KW-0059">Arsenical resistance</keyword>
<dbReference type="SMART" id="SM00226">
    <property type="entry name" value="LMWPc"/>
    <property type="match status" value="1"/>
</dbReference>
<dbReference type="EC" id="1.20.4.4" evidence="3"/>
<reference evidence="3" key="1">
    <citation type="submission" date="2023-06" db="EMBL/GenBank/DDBJ databases">
        <title>Genome sequence of Methancorpusculaceae sp. Ag1.</title>
        <authorList>
            <person name="Protasov E."/>
            <person name="Platt K."/>
            <person name="Poehlein A."/>
            <person name="Daniel R."/>
            <person name="Brune A."/>
        </authorList>
    </citation>
    <scope>NUCLEOTIDE SEQUENCE</scope>
    <source>
        <strain evidence="3">Ag1</strain>
    </source>
</reference>
<evidence type="ECO:0000313" key="3">
    <source>
        <dbReference type="EMBL" id="MDV0441743.1"/>
    </source>
</evidence>
<organism evidence="3 4">
    <name type="scientific">Methanorbis furvi</name>
    <dbReference type="NCBI Taxonomy" id="3028299"/>
    <lineage>
        <taxon>Archaea</taxon>
        <taxon>Methanobacteriati</taxon>
        <taxon>Methanobacteriota</taxon>
        <taxon>Stenosarchaea group</taxon>
        <taxon>Methanomicrobia</taxon>
        <taxon>Methanomicrobiales</taxon>
        <taxon>Methanocorpusculaceae</taxon>
        <taxon>Methanorbis</taxon>
    </lineage>
</organism>
<dbReference type="EMBL" id="JAWDKA010000004">
    <property type="protein sequence ID" value="MDV0441743.1"/>
    <property type="molecule type" value="Genomic_DNA"/>
</dbReference>
<evidence type="ECO:0000256" key="1">
    <source>
        <dbReference type="ARBA" id="ARBA00022849"/>
    </source>
</evidence>
<dbReference type="InterPro" id="IPR036196">
    <property type="entry name" value="Ptyr_pPase_sf"/>
</dbReference>
<dbReference type="GO" id="GO:0030612">
    <property type="term" value="F:arsenate reductase (thioredoxin) activity"/>
    <property type="evidence" value="ECO:0007669"/>
    <property type="project" value="UniProtKB-EC"/>
</dbReference>
<dbReference type="PANTHER" id="PTHR43428:SF1">
    <property type="entry name" value="ARSENATE REDUCTASE"/>
    <property type="match status" value="1"/>
</dbReference>
<dbReference type="Proteomes" id="UP001273136">
    <property type="component" value="Unassembled WGS sequence"/>
</dbReference>
<dbReference type="AlphaFoldDB" id="A0AAE4MDJ2"/>
<name>A0AAE4MDJ2_9EURY</name>
<dbReference type="PANTHER" id="PTHR43428">
    <property type="entry name" value="ARSENATE REDUCTASE"/>
    <property type="match status" value="1"/>
</dbReference>
<protein>
    <submittedName>
        <fullName evidence="3">Arsenate reductase</fullName>
        <ecNumber evidence="3">1.20.4.4</ecNumber>
    </submittedName>
</protein>
<sequence>MPLVLFICTYNSVRSQIAEGVCRQLHPDWNICSAGVARGNISPYVVRCLEESGCDCSEMQAKHLTELPDQTYDVIIVLCENAWGARDHFPKTKKLLFHPIRSPEPWIGEDELSDYRRTRDELRWWMLDELSDIL</sequence>
<keyword evidence="3" id="KW-0560">Oxidoreductase</keyword>
<dbReference type="InterPro" id="IPR023485">
    <property type="entry name" value="Ptyr_pPase"/>
</dbReference>
<comment type="caution">
    <text evidence="3">The sequence shown here is derived from an EMBL/GenBank/DDBJ whole genome shotgun (WGS) entry which is preliminary data.</text>
</comment>